<accession>A0A4C1UJH7</accession>
<protein>
    <submittedName>
        <fullName evidence="1">Uncharacterized protein</fullName>
    </submittedName>
</protein>
<name>A0A4C1UJH7_EUMVA</name>
<keyword evidence="2" id="KW-1185">Reference proteome</keyword>
<gene>
    <name evidence="1" type="ORF">EVAR_16100_1</name>
</gene>
<dbReference type="Proteomes" id="UP000299102">
    <property type="component" value="Unassembled WGS sequence"/>
</dbReference>
<dbReference type="EMBL" id="BGZK01000178">
    <property type="protein sequence ID" value="GBP26247.1"/>
    <property type="molecule type" value="Genomic_DNA"/>
</dbReference>
<reference evidence="1 2" key="1">
    <citation type="journal article" date="2019" name="Commun. Biol.">
        <title>The bagworm genome reveals a unique fibroin gene that provides high tensile strength.</title>
        <authorList>
            <person name="Kono N."/>
            <person name="Nakamura H."/>
            <person name="Ohtoshi R."/>
            <person name="Tomita M."/>
            <person name="Numata K."/>
            <person name="Arakawa K."/>
        </authorList>
    </citation>
    <scope>NUCLEOTIDE SEQUENCE [LARGE SCALE GENOMIC DNA]</scope>
</reference>
<evidence type="ECO:0000313" key="1">
    <source>
        <dbReference type="EMBL" id="GBP26247.1"/>
    </source>
</evidence>
<organism evidence="1 2">
    <name type="scientific">Eumeta variegata</name>
    <name type="common">Bagworm moth</name>
    <name type="synonym">Eumeta japonica</name>
    <dbReference type="NCBI Taxonomy" id="151549"/>
    <lineage>
        <taxon>Eukaryota</taxon>
        <taxon>Metazoa</taxon>
        <taxon>Ecdysozoa</taxon>
        <taxon>Arthropoda</taxon>
        <taxon>Hexapoda</taxon>
        <taxon>Insecta</taxon>
        <taxon>Pterygota</taxon>
        <taxon>Neoptera</taxon>
        <taxon>Endopterygota</taxon>
        <taxon>Lepidoptera</taxon>
        <taxon>Glossata</taxon>
        <taxon>Ditrysia</taxon>
        <taxon>Tineoidea</taxon>
        <taxon>Psychidae</taxon>
        <taxon>Oiketicinae</taxon>
        <taxon>Eumeta</taxon>
    </lineage>
</organism>
<comment type="caution">
    <text evidence="1">The sequence shown here is derived from an EMBL/GenBank/DDBJ whole genome shotgun (WGS) entry which is preliminary data.</text>
</comment>
<evidence type="ECO:0000313" key="2">
    <source>
        <dbReference type="Proteomes" id="UP000299102"/>
    </source>
</evidence>
<sequence length="114" mass="12690">MDESAAAGGHRGDILDVDLSPESLIEIRRARRRRTRRPEYVRRAACCGPATPARRPSYCACCVNAQLITVNYMRYAIGTFKILDSNSPDAELEKLISPSDRCKEIVGGYLSAVW</sequence>
<proteinExistence type="predicted"/>
<dbReference type="AlphaFoldDB" id="A0A4C1UJH7"/>